<organism evidence="2 3">
    <name type="scientific">candidate division KD3-62 bacterium DG_56</name>
    <dbReference type="NCBI Taxonomy" id="1704032"/>
    <lineage>
        <taxon>Bacteria</taxon>
        <taxon>candidate division KD3-62</taxon>
    </lineage>
</organism>
<keyword evidence="1" id="KW-1133">Transmembrane helix</keyword>
<dbReference type="PANTHER" id="PTHR35792">
    <property type="entry name" value="GENERAL STRESS PROTEIN"/>
    <property type="match status" value="1"/>
</dbReference>
<keyword evidence="1" id="KW-0812">Transmembrane</keyword>
<reference evidence="2 3" key="1">
    <citation type="journal article" date="2015" name="Microbiome">
        <title>Genomic resolution of linkages in carbon, nitrogen, and sulfur cycling among widespread estuary sediment bacteria.</title>
        <authorList>
            <person name="Baker B.J."/>
            <person name="Lazar C.S."/>
            <person name="Teske A.P."/>
            <person name="Dick G.J."/>
        </authorList>
    </citation>
    <scope>NUCLEOTIDE SEQUENCE [LARGE SCALE GENOMIC DNA]</scope>
    <source>
        <strain evidence="2">DG_56</strain>
    </source>
</reference>
<evidence type="ECO:0000313" key="3">
    <source>
        <dbReference type="Proteomes" id="UP000052020"/>
    </source>
</evidence>
<comment type="caution">
    <text evidence="2">The sequence shown here is derived from an EMBL/GenBank/DDBJ whole genome shotgun (WGS) entry which is preliminary data.</text>
</comment>
<dbReference type="Proteomes" id="UP000052020">
    <property type="component" value="Unassembled WGS sequence"/>
</dbReference>
<proteinExistence type="predicted"/>
<evidence type="ECO:0000256" key="1">
    <source>
        <dbReference type="SAM" id="Phobius"/>
    </source>
</evidence>
<dbReference type="InterPro" id="IPR024623">
    <property type="entry name" value="YtxH"/>
</dbReference>
<accession>A0A0S7XLI1</accession>
<dbReference type="EMBL" id="LIZY01000091">
    <property type="protein sequence ID" value="KPJ63115.1"/>
    <property type="molecule type" value="Genomic_DNA"/>
</dbReference>
<sequence>MTEHDQIQQRTCGALLAGIGIGAIVAGIAALLLAPKTGSETRGQLKESTERVKNRAESLITGVREKVQAALEDKTSVLTHAIEAGKQAYAEKRAELESQVKTDN</sequence>
<dbReference type="Pfam" id="PF12732">
    <property type="entry name" value="YtxH"/>
    <property type="match status" value="1"/>
</dbReference>
<evidence type="ECO:0008006" key="4">
    <source>
        <dbReference type="Google" id="ProtNLM"/>
    </source>
</evidence>
<name>A0A0S7XLI1_9BACT</name>
<gene>
    <name evidence="2" type="ORF">AMK68_04135</name>
</gene>
<dbReference type="AlphaFoldDB" id="A0A0S7XLI1"/>
<keyword evidence="1" id="KW-0472">Membrane</keyword>
<feature type="transmembrane region" description="Helical" evidence="1">
    <location>
        <begin position="12"/>
        <end position="34"/>
    </location>
</feature>
<protein>
    <recommendedName>
        <fullName evidence="4">Gas vesicle protein</fullName>
    </recommendedName>
</protein>
<dbReference type="PANTHER" id="PTHR35792:SF2">
    <property type="entry name" value="GENERAL STRESS PROTEIN"/>
    <property type="match status" value="1"/>
</dbReference>
<dbReference type="InterPro" id="IPR052928">
    <property type="entry name" value="Desiccation-related_membrane"/>
</dbReference>
<evidence type="ECO:0000313" key="2">
    <source>
        <dbReference type="EMBL" id="KPJ63115.1"/>
    </source>
</evidence>